<dbReference type="CDD" id="cd06558">
    <property type="entry name" value="crotonase-like"/>
    <property type="match status" value="1"/>
</dbReference>
<dbReference type="SUPFAM" id="SSF52096">
    <property type="entry name" value="ClpP/crotonase"/>
    <property type="match status" value="1"/>
</dbReference>
<dbReference type="KEGG" id="rpc:RPC_1674"/>
<dbReference type="PANTHER" id="PTHR43459:SF1">
    <property type="entry name" value="EG:BACN32G11.4 PROTEIN"/>
    <property type="match status" value="1"/>
</dbReference>
<reference evidence="2" key="1">
    <citation type="submission" date="2006-03" db="EMBL/GenBank/DDBJ databases">
        <title>Complete sequence of Rhodopseudomonas palustris BisB18.</title>
        <authorList>
            <consortium name="US DOE Joint Genome Institute"/>
            <person name="Copeland A."/>
            <person name="Lucas S."/>
            <person name="Lapidus A."/>
            <person name="Barry K."/>
            <person name="Detter J.C."/>
            <person name="Glavina del Rio T."/>
            <person name="Hammon N."/>
            <person name="Israni S."/>
            <person name="Dalin E."/>
            <person name="Tice H."/>
            <person name="Pitluck S."/>
            <person name="Chain P."/>
            <person name="Malfatti S."/>
            <person name="Shin M."/>
            <person name="Vergez L."/>
            <person name="Schmutz J."/>
            <person name="Larimer F."/>
            <person name="Land M."/>
            <person name="Hauser L."/>
            <person name="Pelletier D.A."/>
            <person name="Kyrpides N."/>
            <person name="Anderson I."/>
            <person name="Oda Y."/>
            <person name="Harwood C.S."/>
            <person name="Richardson P."/>
        </authorList>
    </citation>
    <scope>NUCLEOTIDE SEQUENCE [LARGE SCALE GENOMIC DNA]</scope>
    <source>
        <strain evidence="2">BisB18</strain>
    </source>
</reference>
<dbReference type="InterPro" id="IPR014748">
    <property type="entry name" value="Enoyl-CoA_hydra_C"/>
</dbReference>
<dbReference type="Gene3D" id="3.90.226.10">
    <property type="entry name" value="2-enoyl-CoA Hydratase, Chain A, domain 1"/>
    <property type="match status" value="1"/>
</dbReference>
<dbReference type="AlphaFoldDB" id="Q218F2"/>
<comment type="similarity">
    <text evidence="1">Belongs to the enoyl-CoA hydratase/isomerase family.</text>
</comment>
<dbReference type="STRING" id="316056.RPC_1674"/>
<dbReference type="Pfam" id="PF00378">
    <property type="entry name" value="ECH_1"/>
    <property type="match status" value="1"/>
</dbReference>
<dbReference type="NCBIfam" id="NF004635">
    <property type="entry name" value="PRK05981.1"/>
    <property type="match status" value="1"/>
</dbReference>
<name>Q218F2_RHOPB</name>
<protein>
    <submittedName>
        <fullName evidence="2">Enoyl-CoA hydratase</fullName>
        <ecNumber evidence="2">4.2.1.17</ecNumber>
    </submittedName>
</protein>
<proteinExistence type="inferred from homology"/>
<dbReference type="eggNOG" id="COG1024">
    <property type="taxonomic scope" value="Bacteria"/>
</dbReference>
<dbReference type="InterPro" id="IPR029045">
    <property type="entry name" value="ClpP/crotonase-like_dom_sf"/>
</dbReference>
<accession>Q218F2</accession>
<gene>
    <name evidence="2" type="ordered locus">RPC_1674</name>
</gene>
<sequence length="284" mass="30922">MRCGLHKNSIARNQPREAAEETMQFKHVTLDVDGAVAILKLDHQEVMNAMSVEMLGGLAEALDAIEDDKAKVRCLVLTGAGRAFCTGANLQGRLNKPGKVNTGAALETAFHPLLRRLRNWHCPIVTSVNGAAAGAGMSFALMGDMILCARSAYFLQAFRRIGLVPDCGSTWLLPRLIGKARAVELSLLGDKLPAETALQWGLVNRVHDDAALWDETIKLAHDLANGPTVALALIRKLYWDSAENCYEQQLDLECRSQRIAGATADFKEGVGAFLEKRAAKFQGR</sequence>
<organism evidence="2">
    <name type="scientific">Rhodopseudomonas palustris (strain BisB18)</name>
    <dbReference type="NCBI Taxonomy" id="316056"/>
    <lineage>
        <taxon>Bacteria</taxon>
        <taxon>Pseudomonadati</taxon>
        <taxon>Pseudomonadota</taxon>
        <taxon>Alphaproteobacteria</taxon>
        <taxon>Hyphomicrobiales</taxon>
        <taxon>Nitrobacteraceae</taxon>
        <taxon>Rhodopseudomonas</taxon>
    </lineage>
</organism>
<keyword evidence="2" id="KW-0456">Lyase</keyword>
<evidence type="ECO:0000256" key="1">
    <source>
        <dbReference type="ARBA" id="ARBA00005254"/>
    </source>
</evidence>
<dbReference type="EMBL" id="CP000301">
    <property type="protein sequence ID" value="ABD87234.1"/>
    <property type="molecule type" value="Genomic_DNA"/>
</dbReference>
<dbReference type="EC" id="4.2.1.17" evidence="2"/>
<dbReference type="Gene3D" id="1.10.12.10">
    <property type="entry name" value="Lyase 2-enoyl-coa Hydratase, Chain A, domain 2"/>
    <property type="match status" value="1"/>
</dbReference>
<dbReference type="HOGENOM" id="CLU_009834_7_2_5"/>
<dbReference type="InterPro" id="IPR001753">
    <property type="entry name" value="Enoyl-CoA_hydra/iso"/>
</dbReference>
<dbReference type="GO" id="GO:0004300">
    <property type="term" value="F:enoyl-CoA hydratase activity"/>
    <property type="evidence" value="ECO:0007669"/>
    <property type="project" value="UniProtKB-EC"/>
</dbReference>
<evidence type="ECO:0000313" key="2">
    <source>
        <dbReference type="EMBL" id="ABD87234.1"/>
    </source>
</evidence>
<dbReference type="PANTHER" id="PTHR43459">
    <property type="entry name" value="ENOYL-COA HYDRATASE"/>
    <property type="match status" value="1"/>
</dbReference>